<gene>
    <name evidence="8" type="primary">VvCHDh000228</name>
    <name evidence="8" type="synonym">At5g11120_1</name>
    <name evidence="8" type="ORF">CK203_073179</name>
</gene>
<reference evidence="8 9" key="1">
    <citation type="journal article" date="2018" name="PLoS Genet.">
        <title>Population sequencing reveals clonal diversity and ancestral inbreeding in the grapevine cultivar Chardonnay.</title>
        <authorList>
            <person name="Roach M.J."/>
            <person name="Johnson D.L."/>
            <person name="Bohlmann J."/>
            <person name="van Vuuren H.J."/>
            <person name="Jones S.J."/>
            <person name="Pretorius I.S."/>
            <person name="Schmidt S.A."/>
            <person name="Borneman A.R."/>
        </authorList>
    </citation>
    <scope>NUCLEOTIDE SEQUENCE [LARGE SCALE GENOMIC DNA]</scope>
    <source>
        <strain evidence="9">cv. Chardonnay</strain>
        <tissue evidence="8">Leaf</tissue>
    </source>
</reference>
<keyword evidence="4" id="KW-0812">Transmembrane</keyword>
<organism evidence="8 9">
    <name type="scientific">Vitis vinifera</name>
    <name type="common">Grape</name>
    <dbReference type="NCBI Taxonomy" id="29760"/>
    <lineage>
        <taxon>Eukaryota</taxon>
        <taxon>Viridiplantae</taxon>
        <taxon>Streptophyta</taxon>
        <taxon>Embryophyta</taxon>
        <taxon>Tracheophyta</taxon>
        <taxon>Spermatophyta</taxon>
        <taxon>Magnoliopsida</taxon>
        <taxon>eudicotyledons</taxon>
        <taxon>Gunneridae</taxon>
        <taxon>Pentapetalae</taxon>
        <taxon>rosids</taxon>
        <taxon>Vitales</taxon>
        <taxon>Vitaceae</taxon>
        <taxon>Viteae</taxon>
        <taxon>Vitis</taxon>
    </lineage>
</organism>
<dbReference type="AlphaFoldDB" id="A0A438ENH0"/>
<keyword evidence="3" id="KW-0328">Glycosyltransferase</keyword>
<dbReference type="Proteomes" id="UP000288805">
    <property type="component" value="Unassembled WGS sequence"/>
</dbReference>
<feature type="signal peptide" evidence="6">
    <location>
        <begin position="1"/>
        <end position="18"/>
    </location>
</feature>
<name>A0A438ENH0_VITVI</name>
<evidence type="ECO:0000256" key="1">
    <source>
        <dbReference type="ARBA" id="ARBA00004323"/>
    </source>
</evidence>
<dbReference type="EMBL" id="QGNW01001229">
    <property type="protein sequence ID" value="RVW49291.1"/>
    <property type="molecule type" value="Genomic_DNA"/>
</dbReference>
<sequence>MAKSSLSVLLFFILGTLSFGLSTAVADLTSPYLSPTTIFPNYQKMLHTFRIFICSPQNTKNPISYNTPAESLFHASLVNSPFVTQNPNEAHLFFVLFPSDFSTRSIARFVRDLRMELPYWNRTLGADHFYMSCAGIGYESDRNLVELKKNSIQISCFPTPYGKFIPHKDITLPPLNPLPHSLPQAPVNKTATFLGYFRSYGDRGDGESQSSLVNDLSGDPEFVIGSNASDQLTHMVRLASSKFCLFFYAVDVSGIGDALRFGCVPVVITEGPIQDLPFLDVIRWSEIAVFVGTGGGAKEMKHVLERTRKDGYERMRGLGMKASQHWVWNESPQPYDAFHTVLFQLWSRRHAIRYARREWV</sequence>
<protein>
    <submittedName>
        <fullName evidence="8">Putative glycosyltransferase</fullName>
    </submittedName>
</protein>
<evidence type="ECO:0000313" key="9">
    <source>
        <dbReference type="Proteomes" id="UP000288805"/>
    </source>
</evidence>
<evidence type="ECO:0000256" key="3">
    <source>
        <dbReference type="ARBA" id="ARBA00022676"/>
    </source>
</evidence>
<accession>A0A438ENH0</accession>
<dbReference type="InterPro" id="IPR040911">
    <property type="entry name" value="Exostosin_GT47"/>
</dbReference>
<keyword evidence="6" id="KW-0732">Signal</keyword>
<dbReference type="GO" id="GO:0000139">
    <property type="term" value="C:Golgi membrane"/>
    <property type="evidence" value="ECO:0007669"/>
    <property type="project" value="UniProtKB-SubCell"/>
</dbReference>
<comment type="caution">
    <text evidence="8">The sequence shown here is derived from an EMBL/GenBank/DDBJ whole genome shotgun (WGS) entry which is preliminary data.</text>
</comment>
<evidence type="ECO:0000256" key="5">
    <source>
        <dbReference type="ARBA" id="ARBA00023034"/>
    </source>
</evidence>
<dbReference type="GO" id="GO:0016757">
    <property type="term" value="F:glycosyltransferase activity"/>
    <property type="evidence" value="ECO:0007669"/>
    <property type="project" value="UniProtKB-KW"/>
</dbReference>
<dbReference type="Pfam" id="PF03016">
    <property type="entry name" value="Exostosin_GT47"/>
    <property type="match status" value="1"/>
</dbReference>
<keyword evidence="5" id="KW-0333">Golgi apparatus</keyword>
<feature type="domain" description="Exostosin GT47" evidence="7">
    <location>
        <begin position="67"/>
        <end position="292"/>
    </location>
</feature>
<keyword evidence="4" id="KW-0735">Signal-anchor</keyword>
<evidence type="ECO:0000256" key="4">
    <source>
        <dbReference type="ARBA" id="ARBA00022968"/>
    </source>
</evidence>
<dbReference type="PANTHER" id="PTHR11062">
    <property type="entry name" value="EXOSTOSIN HEPARAN SULFATE GLYCOSYLTRANSFERASE -RELATED"/>
    <property type="match status" value="1"/>
</dbReference>
<feature type="chain" id="PRO_5019295239" evidence="6">
    <location>
        <begin position="19"/>
        <end position="360"/>
    </location>
</feature>
<comment type="subcellular location">
    <subcellularLocation>
        <location evidence="1">Golgi apparatus membrane</location>
        <topology evidence="1">Single-pass type II membrane protein</topology>
    </subcellularLocation>
</comment>
<evidence type="ECO:0000313" key="8">
    <source>
        <dbReference type="EMBL" id="RVW49291.1"/>
    </source>
</evidence>
<comment type="similarity">
    <text evidence="2">Belongs to the glycosyltransferase 47 family.</text>
</comment>
<evidence type="ECO:0000259" key="7">
    <source>
        <dbReference type="Pfam" id="PF03016"/>
    </source>
</evidence>
<dbReference type="PANTHER" id="PTHR11062:SF253">
    <property type="entry name" value="EXOSTOSIN GT47 DOMAIN-CONTAINING PROTEIN"/>
    <property type="match status" value="1"/>
</dbReference>
<keyword evidence="8" id="KW-0808">Transferase</keyword>
<evidence type="ECO:0000256" key="6">
    <source>
        <dbReference type="SAM" id="SignalP"/>
    </source>
</evidence>
<evidence type="ECO:0000256" key="2">
    <source>
        <dbReference type="ARBA" id="ARBA00010271"/>
    </source>
</evidence>
<proteinExistence type="inferred from homology"/>
<dbReference type="InterPro" id="IPR004263">
    <property type="entry name" value="Exostosin"/>
</dbReference>